<name>A0A0B1ZLB8_9SPHN</name>
<feature type="domain" description="PilZ" evidence="1">
    <location>
        <begin position="16"/>
        <end position="93"/>
    </location>
</feature>
<keyword evidence="3" id="KW-1185">Reference proteome</keyword>
<dbReference type="SUPFAM" id="SSF141371">
    <property type="entry name" value="PilZ domain-like"/>
    <property type="match status" value="1"/>
</dbReference>
<dbReference type="AlphaFoldDB" id="A0A0B1ZLB8"/>
<comment type="caution">
    <text evidence="2">The sequence shown here is derived from an EMBL/GenBank/DDBJ whole genome shotgun (WGS) entry which is preliminary data.</text>
</comment>
<dbReference type="Proteomes" id="UP000031057">
    <property type="component" value="Unassembled WGS sequence"/>
</dbReference>
<dbReference type="OrthoDB" id="9795572at2"/>
<dbReference type="GO" id="GO:0035438">
    <property type="term" value="F:cyclic-di-GMP binding"/>
    <property type="evidence" value="ECO:0007669"/>
    <property type="project" value="InterPro"/>
</dbReference>
<accession>A0A0B1ZLB8</accession>
<dbReference type="Pfam" id="PF07238">
    <property type="entry name" value="PilZ"/>
    <property type="match status" value="1"/>
</dbReference>
<proteinExistence type="predicted"/>
<dbReference type="Gene3D" id="2.40.10.220">
    <property type="entry name" value="predicted glycosyltransferase like domains"/>
    <property type="match status" value="1"/>
</dbReference>
<sequence length="114" mass="12544">MVHSQEEKYAAAAQEDRSAPRVKISIPATMRASGAKGFQTVVRDLSLSGFSCTAISRIHPGTYCWLTLPGMESLPAKVVWWESGHIGAAFERLLSPIVLDNILARWRGDGHFHP</sequence>
<evidence type="ECO:0000313" key="3">
    <source>
        <dbReference type="Proteomes" id="UP000031057"/>
    </source>
</evidence>
<evidence type="ECO:0000313" key="2">
    <source>
        <dbReference type="EMBL" id="KHK91905.1"/>
    </source>
</evidence>
<organism evidence="2 3">
    <name type="scientific">Novosphingobium malaysiense</name>
    <dbReference type="NCBI Taxonomy" id="1348853"/>
    <lineage>
        <taxon>Bacteria</taxon>
        <taxon>Pseudomonadati</taxon>
        <taxon>Pseudomonadota</taxon>
        <taxon>Alphaproteobacteria</taxon>
        <taxon>Sphingomonadales</taxon>
        <taxon>Sphingomonadaceae</taxon>
        <taxon>Novosphingobium</taxon>
    </lineage>
</organism>
<dbReference type="STRING" id="1348853.LK12_08640"/>
<dbReference type="RefSeq" id="WP_039285000.1">
    <property type="nucleotide sequence ID" value="NZ_JTDI01000003.1"/>
</dbReference>
<dbReference type="EMBL" id="JTDI01000003">
    <property type="protein sequence ID" value="KHK91905.1"/>
    <property type="molecule type" value="Genomic_DNA"/>
</dbReference>
<reference evidence="2 3" key="1">
    <citation type="submission" date="2014-10" db="EMBL/GenBank/DDBJ databases">
        <title>Genome sequence of Novosphingobium malaysiense MUSC 273(T).</title>
        <authorList>
            <person name="Lee L.-H."/>
        </authorList>
    </citation>
    <scope>NUCLEOTIDE SEQUENCE [LARGE SCALE GENOMIC DNA]</scope>
    <source>
        <strain evidence="2 3">MUSC 273</strain>
    </source>
</reference>
<gene>
    <name evidence="2" type="ORF">LK12_08640</name>
</gene>
<protein>
    <submittedName>
        <fullName evidence="2">Pilus assembly protein PilZ</fullName>
    </submittedName>
</protein>
<evidence type="ECO:0000259" key="1">
    <source>
        <dbReference type="Pfam" id="PF07238"/>
    </source>
</evidence>
<dbReference type="InterPro" id="IPR009875">
    <property type="entry name" value="PilZ_domain"/>
</dbReference>